<evidence type="ECO:0000313" key="6">
    <source>
        <dbReference type="Proteomes" id="UP000481033"/>
    </source>
</evidence>
<feature type="binding site" evidence="4">
    <location>
        <position position="22"/>
    </location>
    <ligand>
        <name>Mg(2+)</name>
        <dbReference type="ChEBI" id="CHEBI:18420"/>
    </ligand>
</feature>
<dbReference type="GO" id="GO:0005737">
    <property type="term" value="C:cytoplasm"/>
    <property type="evidence" value="ECO:0007669"/>
    <property type="project" value="TreeGrafter"/>
</dbReference>
<dbReference type="GO" id="GO:0046872">
    <property type="term" value="F:metal ion binding"/>
    <property type="evidence" value="ECO:0007669"/>
    <property type="project" value="UniProtKB-KW"/>
</dbReference>
<dbReference type="InterPro" id="IPR006357">
    <property type="entry name" value="HAD-SF_hydro_IIA"/>
</dbReference>
<dbReference type="RefSeq" id="WP_163665674.1">
    <property type="nucleotide sequence ID" value="NZ_QXHD01000004.1"/>
</dbReference>
<feature type="active site" description="Nucleophile" evidence="2">
    <location>
        <position position="20"/>
    </location>
</feature>
<feature type="binding site" evidence="3">
    <location>
        <position position="191"/>
    </location>
    <ligand>
        <name>substrate</name>
    </ligand>
</feature>
<dbReference type="Gene3D" id="3.40.50.1000">
    <property type="entry name" value="HAD superfamily/HAD-like"/>
    <property type="match status" value="2"/>
</dbReference>
<dbReference type="GO" id="GO:0016791">
    <property type="term" value="F:phosphatase activity"/>
    <property type="evidence" value="ECO:0007669"/>
    <property type="project" value="TreeGrafter"/>
</dbReference>
<keyword evidence="4" id="KW-0479">Metal-binding</keyword>
<comment type="cofactor">
    <cofactor evidence="4">
        <name>Mg(2+)</name>
        <dbReference type="ChEBI" id="CHEBI:18420"/>
    </cofactor>
    <text evidence="4">Divalent metal ions. Mg(2+) is the most effective.</text>
</comment>
<evidence type="ECO:0000256" key="3">
    <source>
        <dbReference type="PIRSR" id="PIRSR000915-2"/>
    </source>
</evidence>
<evidence type="ECO:0000256" key="4">
    <source>
        <dbReference type="PIRSR" id="PIRSR000915-3"/>
    </source>
</evidence>
<dbReference type="AlphaFoldDB" id="A0A6M0RI54"/>
<sequence>MSTEPLNLTPLRDKKAFICDMDGVIYHGNRLLPGVSEFVDWLHQNDKAFLFLTNSSERSPRELKEKLSRLGIEVSTNNFYTSALATAAFIAQQKPGGSAFVVGEPGLINALYEAGFSINDTAPDYVVVGDTRSYSYEKLEHACFLVQKGAKLIGTNPDVTAPSEKGIIPATGALLSPIELTTGVKAYCVGKPNPLMMRNGLKKLGARPEDTVIIGDRMDTDIIAGIESEIETVLVFSGVTHPEDLPRFAYRPNYQVSGVGQLVPS</sequence>
<keyword evidence="5" id="KW-0378">Hydrolase</keyword>
<comment type="caution">
    <text evidence="5">The sequence shown here is derived from an EMBL/GenBank/DDBJ whole genome shotgun (WGS) entry which is preliminary data.</text>
</comment>
<dbReference type="InterPro" id="IPR036412">
    <property type="entry name" value="HAD-like_sf"/>
</dbReference>
<organism evidence="5 6">
    <name type="scientific">Adonisia turfae CCMR0081</name>
    <dbReference type="NCBI Taxonomy" id="2292702"/>
    <lineage>
        <taxon>Bacteria</taxon>
        <taxon>Bacillati</taxon>
        <taxon>Cyanobacteriota</taxon>
        <taxon>Adonisia</taxon>
        <taxon>Adonisia turfae</taxon>
    </lineage>
</organism>
<gene>
    <name evidence="5" type="ORF">DXZ20_09405</name>
</gene>
<dbReference type="NCBIfam" id="TIGR01460">
    <property type="entry name" value="HAD-SF-IIA"/>
    <property type="match status" value="1"/>
</dbReference>
<proteinExistence type="inferred from homology"/>
<name>A0A6M0RI54_9CYAN</name>
<feature type="active site" description="Proton donor" evidence="2">
    <location>
        <position position="22"/>
    </location>
</feature>
<evidence type="ECO:0000256" key="1">
    <source>
        <dbReference type="PIRNR" id="PIRNR000915"/>
    </source>
</evidence>
<dbReference type="CDD" id="cd07530">
    <property type="entry name" value="HAD_Pase_UmpH-like"/>
    <property type="match status" value="1"/>
</dbReference>
<protein>
    <submittedName>
        <fullName evidence="5">HAD family hydrolase</fullName>
    </submittedName>
</protein>
<dbReference type="InterPro" id="IPR023214">
    <property type="entry name" value="HAD_sf"/>
</dbReference>
<dbReference type="SUPFAM" id="SSF56784">
    <property type="entry name" value="HAD-like"/>
    <property type="match status" value="1"/>
</dbReference>
<dbReference type="Pfam" id="PF13242">
    <property type="entry name" value="Hydrolase_like"/>
    <property type="match status" value="1"/>
</dbReference>
<comment type="similarity">
    <text evidence="1">Belongs to the HAD-like hydrolase superfamily.</text>
</comment>
<keyword evidence="4" id="KW-0460">Magnesium</keyword>
<keyword evidence="6" id="KW-1185">Reference proteome</keyword>
<evidence type="ECO:0000313" key="5">
    <source>
        <dbReference type="EMBL" id="NEZ55884.1"/>
    </source>
</evidence>
<dbReference type="Proteomes" id="UP000481033">
    <property type="component" value="Unassembled WGS sequence"/>
</dbReference>
<feature type="binding site" evidence="4">
    <location>
        <position position="20"/>
    </location>
    <ligand>
        <name>Mg(2+)</name>
        <dbReference type="ChEBI" id="CHEBI:18420"/>
    </ligand>
</feature>
<dbReference type="SFLD" id="SFLDS00003">
    <property type="entry name" value="Haloacid_Dehalogenase"/>
    <property type="match status" value="1"/>
</dbReference>
<dbReference type="PANTHER" id="PTHR19288">
    <property type="entry name" value="4-NITROPHENYLPHOSPHATASE-RELATED"/>
    <property type="match status" value="1"/>
</dbReference>
<accession>A0A6M0RI54</accession>
<feature type="binding site" evidence="4">
    <location>
        <position position="216"/>
    </location>
    <ligand>
        <name>Mg(2+)</name>
        <dbReference type="ChEBI" id="CHEBI:18420"/>
    </ligand>
</feature>
<dbReference type="PIRSF" id="PIRSF000915">
    <property type="entry name" value="PGP-type_phosphatase"/>
    <property type="match status" value="1"/>
</dbReference>
<evidence type="ECO:0000256" key="2">
    <source>
        <dbReference type="PIRSR" id="PIRSR000915-1"/>
    </source>
</evidence>
<dbReference type="PANTHER" id="PTHR19288:SF46">
    <property type="entry name" value="HALOACID DEHALOGENASE-LIKE HYDROLASE DOMAIN-CONTAINING PROTEIN 2"/>
    <property type="match status" value="1"/>
</dbReference>
<dbReference type="SFLD" id="SFLDG01139">
    <property type="entry name" value="C2.A:_Pyridoxal_Phosphate_Phos"/>
    <property type="match status" value="1"/>
</dbReference>
<dbReference type="Pfam" id="PF13344">
    <property type="entry name" value="Hydrolase_6"/>
    <property type="match status" value="1"/>
</dbReference>
<dbReference type="EMBL" id="QXHD01000004">
    <property type="protein sequence ID" value="NEZ55884.1"/>
    <property type="molecule type" value="Genomic_DNA"/>
</dbReference>
<reference evidence="5 6" key="1">
    <citation type="journal article" date="2020" name="Microb. Ecol.">
        <title>Ecogenomics of the Marine Benthic Filamentous Cyanobacterium Adonisia.</title>
        <authorList>
            <person name="Walter J.M."/>
            <person name="Coutinho F.H."/>
            <person name="Leomil L."/>
            <person name="Hargreaves P.I."/>
            <person name="Campeao M.E."/>
            <person name="Vieira V.V."/>
            <person name="Silva B.S."/>
            <person name="Fistarol G.O."/>
            <person name="Salomon P.S."/>
            <person name="Sawabe T."/>
            <person name="Mino S."/>
            <person name="Hosokawa M."/>
            <person name="Miyashita H."/>
            <person name="Maruyama F."/>
            <person name="van Verk M.C."/>
            <person name="Dutilh B.E."/>
            <person name="Thompson C.C."/>
            <person name="Thompson F.L."/>
        </authorList>
    </citation>
    <scope>NUCLEOTIDE SEQUENCE [LARGE SCALE GENOMIC DNA]</scope>
    <source>
        <strain evidence="5 6">CCMR0081</strain>
    </source>
</reference>